<dbReference type="OrthoDB" id="9782239at2"/>
<keyword evidence="2" id="KW-1003">Cell membrane</keyword>
<dbReference type="GO" id="GO:0044874">
    <property type="term" value="P:lipoprotein localization to outer membrane"/>
    <property type="evidence" value="ECO:0007669"/>
    <property type="project" value="UniProtKB-ARBA"/>
</dbReference>
<reference evidence="9 10" key="1">
    <citation type="submission" date="2009-10" db="EMBL/GenBank/DDBJ databases">
        <authorList>
            <person name="Qin X."/>
            <person name="Bachman B."/>
            <person name="Battles P."/>
            <person name="Bell A."/>
            <person name="Bess C."/>
            <person name="Bickham C."/>
            <person name="Chaboub L."/>
            <person name="Chen D."/>
            <person name="Coyle M."/>
            <person name="Deiros D.R."/>
            <person name="Dinh H."/>
            <person name="Forbes L."/>
            <person name="Fowler G."/>
            <person name="Francisco L."/>
            <person name="Fu Q."/>
            <person name="Gubbala S."/>
            <person name="Hale W."/>
            <person name="Han Y."/>
            <person name="Hemphill L."/>
            <person name="Highlander S.K."/>
            <person name="Hirani K."/>
            <person name="Hogues M."/>
            <person name="Jackson L."/>
            <person name="Jakkamsetti A."/>
            <person name="Javaid M."/>
            <person name="Jiang H."/>
            <person name="Korchina V."/>
            <person name="Kovar C."/>
            <person name="Lara F."/>
            <person name="Lee S."/>
            <person name="Mata R."/>
            <person name="Mathew T."/>
            <person name="Moen C."/>
            <person name="Morales K."/>
            <person name="Munidasa M."/>
            <person name="Nazareth L."/>
            <person name="Ngo R."/>
            <person name="Nguyen L."/>
            <person name="Okwuonu G."/>
            <person name="Ongeri F."/>
            <person name="Patil S."/>
            <person name="Petrosino J."/>
            <person name="Pham C."/>
            <person name="Pham P."/>
            <person name="Pu L.-L."/>
            <person name="Puazo M."/>
            <person name="Raj R."/>
            <person name="Reid J."/>
            <person name="Rouhana J."/>
            <person name="Saada N."/>
            <person name="Shang Y."/>
            <person name="Simmons D."/>
            <person name="Thornton R."/>
            <person name="Warren J."/>
            <person name="Weissenberger G."/>
            <person name="Zhang J."/>
            <person name="Zhang L."/>
            <person name="Zhou C."/>
            <person name="Zhu D."/>
            <person name="Muzny D."/>
            <person name="Worley K."/>
            <person name="Gibbs R."/>
        </authorList>
    </citation>
    <scope>NUCLEOTIDE SEQUENCE [LARGE SCALE GENOMIC DNA]</scope>
    <source>
        <strain evidence="9 10">DSM 17361</strain>
    </source>
</reference>
<dbReference type="GO" id="GO:0022857">
    <property type="term" value="F:transmembrane transporter activity"/>
    <property type="evidence" value="ECO:0007669"/>
    <property type="project" value="TreeGrafter"/>
</dbReference>
<dbReference type="Pfam" id="PF00005">
    <property type="entry name" value="ABC_tran"/>
    <property type="match status" value="1"/>
</dbReference>
<evidence type="ECO:0000313" key="10">
    <source>
        <dbReference type="Proteomes" id="UP000003160"/>
    </source>
</evidence>
<keyword evidence="6" id="KW-0472">Membrane</keyword>
<keyword evidence="3" id="KW-0547">Nucleotide-binding</keyword>
<dbReference type="FunFam" id="3.40.50.300:FF:000230">
    <property type="entry name" value="Lipoprotein-releasing system ATP-binding protein LolD"/>
    <property type="match status" value="1"/>
</dbReference>
<dbReference type="InterPro" id="IPR015854">
    <property type="entry name" value="ABC_transpr_LolD-like"/>
</dbReference>
<dbReference type="InterPro" id="IPR017871">
    <property type="entry name" value="ABC_transporter-like_CS"/>
</dbReference>
<evidence type="ECO:0000313" key="9">
    <source>
        <dbReference type="EMBL" id="EFA44078.1"/>
    </source>
</evidence>
<dbReference type="GO" id="GO:0005524">
    <property type="term" value="F:ATP binding"/>
    <property type="evidence" value="ECO:0007669"/>
    <property type="project" value="UniProtKB-KW"/>
</dbReference>
<feature type="region of interest" description="Disordered" evidence="7">
    <location>
        <begin position="223"/>
        <end position="251"/>
    </location>
</feature>
<keyword evidence="1" id="KW-0813">Transport</keyword>
<dbReference type="EC" id="3.6.3.-" evidence="9"/>
<dbReference type="HOGENOM" id="CLU_000604_1_22_10"/>
<dbReference type="InterPro" id="IPR027417">
    <property type="entry name" value="P-loop_NTPase"/>
</dbReference>
<dbReference type="AlphaFoldDB" id="D1PX29"/>
<dbReference type="InterPro" id="IPR003593">
    <property type="entry name" value="AAA+_ATPase"/>
</dbReference>
<comment type="caution">
    <text evidence="9">The sequence shown here is derived from an EMBL/GenBank/DDBJ whole genome shotgun (WGS) entry which is preliminary data.</text>
</comment>
<dbReference type="CDD" id="cd03255">
    <property type="entry name" value="ABC_MJ0796_LolCDE_FtsE"/>
    <property type="match status" value="1"/>
</dbReference>
<dbReference type="SUPFAM" id="SSF52540">
    <property type="entry name" value="P-loop containing nucleoside triphosphate hydrolases"/>
    <property type="match status" value="1"/>
</dbReference>
<evidence type="ECO:0000259" key="8">
    <source>
        <dbReference type="PROSITE" id="PS50893"/>
    </source>
</evidence>
<gene>
    <name evidence="9" type="primary">lolD</name>
    <name evidence="9" type="ORF">HMPREF0645_1514</name>
</gene>
<keyword evidence="9" id="KW-0378">Hydrolase</keyword>
<dbReference type="GO" id="GO:0016887">
    <property type="term" value="F:ATP hydrolysis activity"/>
    <property type="evidence" value="ECO:0007669"/>
    <property type="project" value="InterPro"/>
</dbReference>
<dbReference type="SMART" id="SM00382">
    <property type="entry name" value="AAA"/>
    <property type="match status" value="1"/>
</dbReference>
<organism evidence="9 10">
    <name type="scientific">Hallella bergensis DSM 17361</name>
    <dbReference type="NCBI Taxonomy" id="585502"/>
    <lineage>
        <taxon>Bacteria</taxon>
        <taxon>Pseudomonadati</taxon>
        <taxon>Bacteroidota</taxon>
        <taxon>Bacteroidia</taxon>
        <taxon>Bacteroidales</taxon>
        <taxon>Prevotellaceae</taxon>
        <taxon>Hallella</taxon>
    </lineage>
</organism>
<name>D1PX29_9BACT</name>
<sequence length="251" mass="27464">MIDVQDIKKSFGSLQVLKGIDLHIDKGEVVSVVGPSGAGKTTLLQIIGTLDKPDSGTVIVDGVDVSRLSSKKISTFRNQKLGFVFQFHQLLPEFTALENVMIPSFIAGLGRKEARDRAEELLEFMGLSDRANHKPSELSGGEKQRVAVARALVNNPSVILADEPSGSLDSKNKAELHQLFFDLRDKFGQTFVIVTHDESLAALTDRTIHMKDGLLVDTHDQEQVEASEEGIENACDQQDAKSPLNDNKSEL</sequence>
<keyword evidence="10" id="KW-1185">Reference proteome</keyword>
<dbReference type="PROSITE" id="PS50893">
    <property type="entry name" value="ABC_TRANSPORTER_2"/>
    <property type="match status" value="1"/>
</dbReference>
<feature type="domain" description="ABC transporter" evidence="8">
    <location>
        <begin position="2"/>
        <end position="237"/>
    </location>
</feature>
<dbReference type="GO" id="GO:0089705">
    <property type="term" value="P:protein localization to outer membrane"/>
    <property type="evidence" value="ECO:0007669"/>
    <property type="project" value="UniProtKB-ARBA"/>
</dbReference>
<dbReference type="InterPro" id="IPR017911">
    <property type="entry name" value="MacB-like_ATP-bd"/>
</dbReference>
<dbReference type="EMBL" id="ACKS01000066">
    <property type="protein sequence ID" value="EFA44078.1"/>
    <property type="molecule type" value="Genomic_DNA"/>
</dbReference>
<evidence type="ECO:0000256" key="7">
    <source>
        <dbReference type="SAM" id="MobiDB-lite"/>
    </source>
</evidence>
<evidence type="ECO:0000256" key="2">
    <source>
        <dbReference type="ARBA" id="ARBA00022475"/>
    </source>
</evidence>
<keyword evidence="5" id="KW-1278">Translocase</keyword>
<dbReference type="PANTHER" id="PTHR24220:SF86">
    <property type="entry name" value="ABC TRANSPORTER ABCH.1"/>
    <property type="match status" value="1"/>
</dbReference>
<dbReference type="RefSeq" id="WP_007173617.1">
    <property type="nucleotide sequence ID" value="NZ_GG704781.1"/>
</dbReference>
<evidence type="ECO:0000256" key="6">
    <source>
        <dbReference type="ARBA" id="ARBA00023136"/>
    </source>
</evidence>
<dbReference type="eggNOG" id="COG1136">
    <property type="taxonomic scope" value="Bacteria"/>
</dbReference>
<proteinExistence type="predicted"/>
<dbReference type="Gene3D" id="3.40.50.300">
    <property type="entry name" value="P-loop containing nucleotide triphosphate hydrolases"/>
    <property type="match status" value="1"/>
</dbReference>
<evidence type="ECO:0000256" key="3">
    <source>
        <dbReference type="ARBA" id="ARBA00022741"/>
    </source>
</evidence>
<protein>
    <submittedName>
        <fullName evidence="9">ABC transporter, ATP-binding protein</fullName>
        <ecNumber evidence="9">3.6.3.-</ecNumber>
    </submittedName>
</protein>
<dbReference type="PROSITE" id="PS00211">
    <property type="entry name" value="ABC_TRANSPORTER_1"/>
    <property type="match status" value="1"/>
</dbReference>
<evidence type="ECO:0000256" key="1">
    <source>
        <dbReference type="ARBA" id="ARBA00022448"/>
    </source>
</evidence>
<dbReference type="Proteomes" id="UP000003160">
    <property type="component" value="Unassembled WGS sequence"/>
</dbReference>
<dbReference type="InterPro" id="IPR003439">
    <property type="entry name" value="ABC_transporter-like_ATP-bd"/>
</dbReference>
<keyword evidence="4 9" id="KW-0067">ATP-binding</keyword>
<dbReference type="GO" id="GO:0005886">
    <property type="term" value="C:plasma membrane"/>
    <property type="evidence" value="ECO:0007669"/>
    <property type="project" value="TreeGrafter"/>
</dbReference>
<accession>D1PX29</accession>
<evidence type="ECO:0000256" key="5">
    <source>
        <dbReference type="ARBA" id="ARBA00022967"/>
    </source>
</evidence>
<dbReference type="PANTHER" id="PTHR24220">
    <property type="entry name" value="IMPORT ATP-BINDING PROTEIN"/>
    <property type="match status" value="1"/>
</dbReference>
<evidence type="ECO:0000256" key="4">
    <source>
        <dbReference type="ARBA" id="ARBA00022840"/>
    </source>
</evidence>